<dbReference type="EMBL" id="CP074132">
    <property type="protein sequence ID" value="QUX29450.1"/>
    <property type="molecule type" value="Genomic_DNA"/>
</dbReference>
<dbReference type="Proteomes" id="UP000678016">
    <property type="component" value="Chromosome"/>
</dbReference>
<sequence>MEARRGTDVVGSASMAWWHVPGQGPPVVCVHGAGISSRQTLPVVRALEGRTPAWAVDLPGFGASTAPDHAPTVTGLADSLLAWLRVRGIERPCLLGLSLGTQVVAEAAVRAPDEVGSLVLAGPTTDPGARSLPELAARLLRDGMREDLSVIRSVVADYWDAGPRRDVRSLLASREHRIETVLPRVVQPTLVLRGGEDPLCPGPWARQAARLLPQGRLVTLPGQPHALTAAAPGQVADLVEDFARETARDRRAEAGWSPNG</sequence>
<dbReference type="GO" id="GO:0016787">
    <property type="term" value="F:hydrolase activity"/>
    <property type="evidence" value="ECO:0007669"/>
    <property type="project" value="UniProtKB-KW"/>
</dbReference>
<dbReference type="RefSeq" id="WP_212642309.1">
    <property type="nucleotide sequence ID" value="NZ_CP074132.1"/>
</dbReference>
<dbReference type="InterPro" id="IPR050228">
    <property type="entry name" value="Carboxylesterase_BioH"/>
</dbReference>
<gene>
    <name evidence="2" type="ORF">KGD83_02335</name>
</gene>
<name>A0ABX8C4Y2_9ACTN</name>
<reference evidence="3" key="1">
    <citation type="submission" date="2021-05" db="EMBL/GenBank/DDBJ databases">
        <title>Direct Submission.</title>
        <authorList>
            <person name="Li K."/>
            <person name="Gao J."/>
        </authorList>
    </citation>
    <scope>NUCLEOTIDE SEQUENCE [LARGE SCALE GENOMIC DNA]</scope>
    <source>
        <strain evidence="3">HDS12</strain>
    </source>
</reference>
<dbReference type="InterPro" id="IPR029058">
    <property type="entry name" value="AB_hydrolase_fold"/>
</dbReference>
<organism evidence="2 3">
    <name type="scientific">Nocardiopsis akebiae</name>
    <dbReference type="NCBI Taxonomy" id="2831968"/>
    <lineage>
        <taxon>Bacteria</taxon>
        <taxon>Bacillati</taxon>
        <taxon>Actinomycetota</taxon>
        <taxon>Actinomycetes</taxon>
        <taxon>Streptosporangiales</taxon>
        <taxon>Nocardiopsidaceae</taxon>
        <taxon>Nocardiopsis</taxon>
    </lineage>
</organism>
<dbReference type="Pfam" id="PF12697">
    <property type="entry name" value="Abhydrolase_6"/>
    <property type="match status" value="1"/>
</dbReference>
<dbReference type="InterPro" id="IPR000073">
    <property type="entry name" value="AB_hydrolase_1"/>
</dbReference>
<dbReference type="Gene3D" id="3.40.50.1820">
    <property type="entry name" value="alpha/beta hydrolase"/>
    <property type="match status" value="1"/>
</dbReference>
<dbReference type="PANTHER" id="PTHR43194">
    <property type="entry name" value="HYDROLASE ALPHA/BETA FOLD FAMILY"/>
    <property type="match status" value="1"/>
</dbReference>
<keyword evidence="2" id="KW-0378">Hydrolase</keyword>
<evidence type="ECO:0000313" key="3">
    <source>
        <dbReference type="Proteomes" id="UP000678016"/>
    </source>
</evidence>
<proteinExistence type="predicted"/>
<accession>A0ABX8C4Y2</accession>
<dbReference type="PANTHER" id="PTHR43194:SF5">
    <property type="entry name" value="PIMELOYL-[ACYL-CARRIER PROTEIN] METHYL ESTER ESTERASE"/>
    <property type="match status" value="1"/>
</dbReference>
<dbReference type="SUPFAM" id="SSF53474">
    <property type="entry name" value="alpha/beta-Hydrolases"/>
    <property type="match status" value="1"/>
</dbReference>
<keyword evidence="3" id="KW-1185">Reference proteome</keyword>
<evidence type="ECO:0000313" key="2">
    <source>
        <dbReference type="EMBL" id="QUX29450.1"/>
    </source>
</evidence>
<evidence type="ECO:0000259" key="1">
    <source>
        <dbReference type="Pfam" id="PF12697"/>
    </source>
</evidence>
<protein>
    <submittedName>
        <fullName evidence="2">Alpha/beta hydrolase</fullName>
    </submittedName>
</protein>
<feature type="domain" description="AB hydrolase-1" evidence="1">
    <location>
        <begin position="27"/>
        <end position="237"/>
    </location>
</feature>